<dbReference type="GO" id="GO:0016757">
    <property type="term" value="F:glycosyltransferase activity"/>
    <property type="evidence" value="ECO:0007669"/>
    <property type="project" value="InterPro"/>
</dbReference>
<dbReference type="AlphaFoldDB" id="A0A167HVA5"/>
<dbReference type="EMBL" id="CP017476">
    <property type="protein sequence ID" value="AOW13492.1"/>
    <property type="molecule type" value="Genomic_DNA"/>
</dbReference>
<organism evidence="2 5">
    <name type="scientific">Hydrogenophaga crassostreae</name>
    <dbReference type="NCBI Taxonomy" id="1763535"/>
    <lineage>
        <taxon>Bacteria</taxon>
        <taxon>Pseudomonadati</taxon>
        <taxon>Pseudomonadota</taxon>
        <taxon>Betaproteobacteria</taxon>
        <taxon>Burkholderiales</taxon>
        <taxon>Comamonadaceae</taxon>
        <taxon>Hydrogenophaga</taxon>
    </lineage>
</organism>
<keyword evidence="4" id="KW-1185">Reference proteome</keyword>
<dbReference type="PANTHER" id="PTHR45947:SF3">
    <property type="entry name" value="SULFOQUINOVOSYL TRANSFERASE SQD2"/>
    <property type="match status" value="1"/>
</dbReference>
<dbReference type="Proteomes" id="UP000185680">
    <property type="component" value="Chromosome"/>
</dbReference>
<evidence type="ECO:0000259" key="1">
    <source>
        <dbReference type="Pfam" id="PF00534"/>
    </source>
</evidence>
<reference evidence="3 4" key="1">
    <citation type="submission" date="2016-02" db="EMBL/GenBank/DDBJ databases">
        <title>Draft genome sequence of Hydrogenophaga sp. LPB0072.</title>
        <authorList>
            <person name="Shin S.-K."/>
            <person name="Yi H."/>
        </authorList>
    </citation>
    <scope>NUCLEOTIDE SEQUENCE [LARGE SCALE GENOMIC DNA]</scope>
    <source>
        <strain evidence="3 4">LPB0072</strain>
    </source>
</reference>
<evidence type="ECO:0000313" key="3">
    <source>
        <dbReference type="EMBL" id="OAD41783.1"/>
    </source>
</evidence>
<dbReference type="CDD" id="cd03801">
    <property type="entry name" value="GT4_PimA-like"/>
    <property type="match status" value="1"/>
</dbReference>
<dbReference type="InterPro" id="IPR050194">
    <property type="entry name" value="Glycosyltransferase_grp1"/>
</dbReference>
<dbReference type="STRING" id="1763535.LPB072_12125"/>
<dbReference type="Proteomes" id="UP000185657">
    <property type="component" value="Unassembled WGS sequence"/>
</dbReference>
<sequence>MWRSLLNRNRWDVTRFGDLIGQTIHRVHRSSPIDVIEIEESFGWFQDVARLNPGIPVVVKLHGPTFLVERGDRASLPFVRDKIGYEGMALRTAKVLVAPSTCTLEDTLEHYALSPVLTQRLPNPLITDGPLELWSPEKCDKDTVLFIGRFDKIKGADTVLKVFRRLLDIRPTTKLVFVGPDIGIRDPDGAVIQFEAYSNRLFSPQEKAHISFLGKLPPSSLQALRRQALLTLMTSVWESQSYTVLEALLQGCPLVAVNAGGVGEIVENGVSGWLTGPDDVEGLTTRILQVMDDLPAAQTMGLKGRAYVLANHSPETVVRQNLEVYRQAIALA</sequence>
<dbReference type="EMBL" id="LVWD01000013">
    <property type="protein sequence ID" value="OAD41783.1"/>
    <property type="molecule type" value="Genomic_DNA"/>
</dbReference>
<dbReference type="SUPFAM" id="SSF53756">
    <property type="entry name" value="UDP-Glycosyltransferase/glycogen phosphorylase"/>
    <property type="match status" value="1"/>
</dbReference>
<evidence type="ECO:0000313" key="4">
    <source>
        <dbReference type="Proteomes" id="UP000185657"/>
    </source>
</evidence>
<dbReference type="KEGG" id="hyl:LPB072_12125"/>
<dbReference type="Gene3D" id="3.40.50.2000">
    <property type="entry name" value="Glycogen Phosphorylase B"/>
    <property type="match status" value="2"/>
</dbReference>
<feature type="domain" description="Glycosyl transferase family 1" evidence="1">
    <location>
        <begin position="139"/>
        <end position="305"/>
    </location>
</feature>
<dbReference type="Pfam" id="PF00534">
    <property type="entry name" value="Glycos_transf_1"/>
    <property type="match status" value="1"/>
</dbReference>
<protein>
    <recommendedName>
        <fullName evidence="1">Glycosyl transferase family 1 domain-containing protein</fullName>
    </recommendedName>
</protein>
<evidence type="ECO:0000313" key="5">
    <source>
        <dbReference type="Proteomes" id="UP000185680"/>
    </source>
</evidence>
<name>A0A167HVA5_9BURK</name>
<proteinExistence type="predicted"/>
<accession>A0A167HVA5</accession>
<dbReference type="PANTHER" id="PTHR45947">
    <property type="entry name" value="SULFOQUINOVOSYL TRANSFERASE SQD2"/>
    <property type="match status" value="1"/>
</dbReference>
<evidence type="ECO:0000313" key="2">
    <source>
        <dbReference type="EMBL" id="AOW13492.1"/>
    </source>
</evidence>
<dbReference type="InterPro" id="IPR001296">
    <property type="entry name" value="Glyco_trans_1"/>
</dbReference>
<gene>
    <name evidence="2" type="ORF">LPB072_12125</name>
    <name evidence="3" type="ORF">LPB72_10750</name>
</gene>
<reference evidence="2 5" key="2">
    <citation type="submission" date="2016-10" db="EMBL/GenBank/DDBJ databases">
        <title>Hydorgenophaga sp. LPB0072 isolated from gastropod.</title>
        <authorList>
            <person name="Kim E."/>
            <person name="Yi H."/>
        </authorList>
    </citation>
    <scope>NUCLEOTIDE SEQUENCE [LARGE SCALE GENOMIC DNA]</scope>
    <source>
        <strain evidence="2 5">LPB0072</strain>
    </source>
</reference>